<dbReference type="OrthoDB" id="9769734at2"/>
<accession>A0A1G5ZZT2</accession>
<name>A0A1G5ZZT2_9GAMM</name>
<dbReference type="EMBL" id="FMXN01000001">
    <property type="protein sequence ID" value="SDB01718.1"/>
    <property type="molecule type" value="Genomic_DNA"/>
</dbReference>
<reference evidence="2" key="1">
    <citation type="submission" date="2016-10" db="EMBL/GenBank/DDBJ databases">
        <authorList>
            <person name="Varghese N."/>
            <person name="Submissions S."/>
        </authorList>
    </citation>
    <scope>NUCLEOTIDE SEQUENCE [LARGE SCALE GENOMIC DNA]</scope>
    <source>
        <strain evidence="2">CGMCC 1.10824</strain>
    </source>
</reference>
<dbReference type="InterPro" id="IPR014060">
    <property type="entry name" value="PglZ"/>
</dbReference>
<dbReference type="InterPro" id="IPR017850">
    <property type="entry name" value="Alkaline_phosphatase_core_sf"/>
</dbReference>
<dbReference type="Proteomes" id="UP000199626">
    <property type="component" value="Unassembled WGS sequence"/>
</dbReference>
<sequence>MQLEKLAEGIKKKFDQGRIVFWHDPEQSFVDDLPELTNVLESGIDNLSVVNLAEVSVFGTKKRMELDEPTQKFLLYSPEAAPAVTNDWLFDIRKYSPEFYADQSSILITELGLQRMSLRSHISQRKEFFASKKRTSDLQKRLVGDEDELQFDLRMMAVLTKAEGNSFESILFSLFAHYAEVVVAPEVQEESADSTDQRLPMLKQLARFELDVPLFELLNKHYGYESDKPSIKEFVLRLFCTEFYTQLQAAESEKSWLKHNVLKTPAGRATANALMSSWRDSKKHSSSYEVIAHELQRMLELPRQLERYEPTALLECETFEGIEQALIRGLVRVLLTEGERLERVEFEAVLSRRLMAHWPQSKPEYSSIYQALRYGELLLHLRHTHNDGFHYDSAKAMYRAYEQDLYQFDQAYRLFNEYAHHVQSKGADILRALDDEVERIYSNWYLAQSAMAWDGLLEKEQLLSHWKITGINNQYDFYQNEVRERLTNTQIKRMFVIVSDALRYEIADELATAINDEKRFKAALNSQLGVLPSYTQLGMASLLPRQAGGTGIAYEERAGSAVVTVDGMSAQGLDNRGKILERVNGMAVSFKELMSWTNQQGRDAVRDAEIVYIYHDTIDAIGDKAATEERTFQACRDAIGELKDLVGRVINRLNASRVVITADHGFLFRQQSLEEHEKTSLDIKKPEGAREAKKRFIVGEGLPVADATWTGLLKNTVGGTSETQFMLPKGMQRFHFVGGAKFVHGGVALQEICVPVLEVRELDKKQAEKHERKPVDVMVVAAQQLKLVNNIDSIRFIQADAVSERLSARQLNIFIRDPDGNVVSAIETVNFDGTGSKVEERTKNVMIKLKGSNFDRTKTYTLVLQNDDAAKTEYNTYAVRIDLAIQDDFF</sequence>
<protein>
    <submittedName>
        <fullName evidence="1">TIGR02687 family protein</fullName>
    </submittedName>
</protein>
<dbReference type="RefSeq" id="WP_092590491.1">
    <property type="nucleotide sequence ID" value="NZ_FMXN01000001.1"/>
</dbReference>
<evidence type="ECO:0000313" key="2">
    <source>
        <dbReference type="Proteomes" id="UP000199626"/>
    </source>
</evidence>
<dbReference type="Gene3D" id="3.40.720.10">
    <property type="entry name" value="Alkaline Phosphatase, subunit A"/>
    <property type="match status" value="1"/>
</dbReference>
<organism evidence="1 2">
    <name type="scientific">Pseudidiomarina indica</name>
    <dbReference type="NCBI Taxonomy" id="1159017"/>
    <lineage>
        <taxon>Bacteria</taxon>
        <taxon>Pseudomonadati</taxon>
        <taxon>Pseudomonadota</taxon>
        <taxon>Gammaproteobacteria</taxon>
        <taxon>Alteromonadales</taxon>
        <taxon>Idiomarinaceae</taxon>
        <taxon>Pseudidiomarina</taxon>
    </lineage>
</organism>
<evidence type="ECO:0000313" key="1">
    <source>
        <dbReference type="EMBL" id="SDB01718.1"/>
    </source>
</evidence>
<dbReference type="NCBIfam" id="TIGR02687">
    <property type="entry name" value="BREX-1 system phosphatase PglZ type A"/>
    <property type="match status" value="1"/>
</dbReference>
<dbReference type="Pfam" id="PF08665">
    <property type="entry name" value="PglZ"/>
    <property type="match status" value="1"/>
</dbReference>
<dbReference type="AlphaFoldDB" id="A0A1G5ZZT2"/>
<keyword evidence="2" id="KW-1185">Reference proteome</keyword>
<proteinExistence type="predicted"/>
<dbReference type="STRING" id="1159017.SAMN02927930_00017"/>
<gene>
    <name evidence="1" type="ORF">SAMN02927930_00017</name>
</gene>